<dbReference type="Gene3D" id="3.30.920.20">
    <property type="entry name" value="Gas2-like domain"/>
    <property type="match status" value="1"/>
</dbReference>
<feature type="coiled-coil region" evidence="4">
    <location>
        <begin position="653"/>
        <end position="743"/>
    </location>
</feature>
<dbReference type="PROSITE" id="PS51460">
    <property type="entry name" value="GAR"/>
    <property type="match status" value="1"/>
</dbReference>
<dbReference type="InterPro" id="IPR036534">
    <property type="entry name" value="GAR_dom_sf"/>
</dbReference>
<gene>
    <name evidence="7" type="ORF">ECRASSUSDP1_LOCUS23829</name>
</gene>
<dbReference type="GO" id="GO:0005856">
    <property type="term" value="C:cytoskeleton"/>
    <property type="evidence" value="ECO:0007669"/>
    <property type="project" value="UniProtKB-SubCell"/>
</dbReference>
<feature type="compositionally biased region" description="Basic and acidic residues" evidence="5">
    <location>
        <begin position="273"/>
        <end position="290"/>
    </location>
</feature>
<dbReference type="Proteomes" id="UP001295684">
    <property type="component" value="Unassembled WGS sequence"/>
</dbReference>
<keyword evidence="8" id="KW-1185">Reference proteome</keyword>
<dbReference type="Gene3D" id="1.10.287.1490">
    <property type="match status" value="1"/>
</dbReference>
<feature type="domain" description="GAR" evidence="6">
    <location>
        <begin position="750"/>
        <end position="830"/>
    </location>
</feature>
<dbReference type="InterPro" id="IPR003108">
    <property type="entry name" value="GAR_dom"/>
</dbReference>
<dbReference type="Pfam" id="PF02187">
    <property type="entry name" value="GAS2"/>
    <property type="match status" value="1"/>
</dbReference>
<evidence type="ECO:0000256" key="1">
    <source>
        <dbReference type="ARBA" id="ARBA00004245"/>
    </source>
</evidence>
<evidence type="ECO:0000313" key="8">
    <source>
        <dbReference type="Proteomes" id="UP001295684"/>
    </source>
</evidence>
<dbReference type="AlphaFoldDB" id="A0AAD2D6F3"/>
<protein>
    <recommendedName>
        <fullName evidence="6">GAR domain-containing protein</fullName>
    </recommendedName>
</protein>
<evidence type="ECO:0000313" key="7">
    <source>
        <dbReference type="EMBL" id="CAI2382357.1"/>
    </source>
</evidence>
<feature type="region of interest" description="Disordered" evidence="5">
    <location>
        <begin position="273"/>
        <end position="302"/>
    </location>
</feature>
<keyword evidence="3" id="KW-0206">Cytoskeleton</keyword>
<name>A0AAD2D6F3_EUPCR</name>
<comment type="subcellular location">
    <subcellularLocation>
        <location evidence="1">Cytoplasm</location>
        <location evidence="1">Cytoskeleton</location>
    </subcellularLocation>
</comment>
<reference evidence="7" key="1">
    <citation type="submission" date="2023-07" db="EMBL/GenBank/DDBJ databases">
        <authorList>
            <consortium name="AG Swart"/>
            <person name="Singh M."/>
            <person name="Singh A."/>
            <person name="Seah K."/>
            <person name="Emmerich C."/>
        </authorList>
    </citation>
    <scope>NUCLEOTIDE SEQUENCE</scope>
    <source>
        <strain evidence="7">DP1</strain>
    </source>
</reference>
<evidence type="ECO:0000256" key="5">
    <source>
        <dbReference type="SAM" id="MobiDB-lite"/>
    </source>
</evidence>
<feature type="region of interest" description="Disordered" evidence="5">
    <location>
        <begin position="879"/>
        <end position="907"/>
    </location>
</feature>
<feature type="coiled-coil region" evidence="4">
    <location>
        <begin position="310"/>
        <end position="380"/>
    </location>
</feature>
<keyword evidence="4" id="KW-0175">Coiled coil</keyword>
<proteinExistence type="predicted"/>
<dbReference type="SUPFAM" id="SSF143575">
    <property type="entry name" value="GAS2 domain-like"/>
    <property type="match status" value="1"/>
</dbReference>
<evidence type="ECO:0000256" key="4">
    <source>
        <dbReference type="SAM" id="Coils"/>
    </source>
</evidence>
<evidence type="ECO:0000256" key="3">
    <source>
        <dbReference type="ARBA" id="ARBA00023212"/>
    </source>
</evidence>
<comment type="caution">
    <text evidence="7">The sequence shown here is derived from an EMBL/GenBank/DDBJ whole genome shotgun (WGS) entry which is preliminary data.</text>
</comment>
<organism evidence="7 8">
    <name type="scientific">Euplotes crassus</name>
    <dbReference type="NCBI Taxonomy" id="5936"/>
    <lineage>
        <taxon>Eukaryota</taxon>
        <taxon>Sar</taxon>
        <taxon>Alveolata</taxon>
        <taxon>Ciliophora</taxon>
        <taxon>Intramacronucleata</taxon>
        <taxon>Spirotrichea</taxon>
        <taxon>Hypotrichia</taxon>
        <taxon>Euplotida</taxon>
        <taxon>Euplotidae</taxon>
        <taxon>Moneuplotes</taxon>
    </lineage>
</organism>
<keyword evidence="2" id="KW-0963">Cytoplasm</keyword>
<feature type="compositionally biased region" description="Basic residues" evidence="5">
    <location>
        <begin position="898"/>
        <end position="907"/>
    </location>
</feature>
<accession>A0AAD2D6F3</accession>
<feature type="coiled-coil region" evidence="4">
    <location>
        <begin position="448"/>
        <end position="568"/>
    </location>
</feature>
<sequence length="907" mass="103825">MEQAGVDINIADFEFFESGDSSNAELNDKSKVGCYMYCNGNLLDMMIISVQEQTLSIKFTDPSQILQIVVKDLAKDEVKYGSISIEAGLFMDNASSNSNRVWITLFDHLDDDLYDGDFTYNDSDSPRILIQYQLAGMTPSQSTNQSITSYEEQSTGVKKTVTTTVTRTTTSASKVVSSSQIQEHPIESVVTETTQQYIEASNARTAPYQPQLQFEIDGEPHNSNGYNMRHAEEELHVLNQNLIQDMNDNQSQAFQIDEERVEAIGSLERAHQELKGEQVQDDQQTKRLESASDEISTEIASKTTKVESEVEDLKTKIHEVDGQLKETQEEKNRNVEEGRKLQDVIDIEEDLQEKGLSQEAKDLRNENETLQKQFQQSASILVSERDERDQMLDDHKNLCQEYDSQIQVFFSKLFQTEESRKIHGDHRNEIMHKVKILENQGDFLEQKIQISEIDLDAFKTELELLRNDYSLDEQVFNEQIQELRGSISEQNTEISDLRDRLNQVECQRKSLDLKVEKQKLDLGSYEKEIEEIENLGYDQQVTDLQGRLKTVENQRRQHQDDLEKAQTNLTSKLTLFEGLEERRNKEREDHAQRIESEIMKIANLQMTINDILRSLDELESKLASDGNKDIVGAALENERDSLTLKLKWALEERDNSRNDIKEAIELLRAKQAEATEQERQIQILQKEIREVIALVTEKKTIITELELEIEKCDERIEFLVIRIRELDNEIHELTIILDQREMRLRELSEIIGRPQPVEVHYKAVKGDEVDEMLAQYLENCPVPVKRLGGGFYIFGTRKIYAKIMNGKLVVRVGGGYMFISEFIATYSEPEIAKLTKIASNLGVESIWDLDLEELFFNKGGASPKTSALDKSPRGGIGVGSFKKSKKGKTGNFAMNGSKRPKTFKGGF</sequence>
<dbReference type="GO" id="GO:0008017">
    <property type="term" value="F:microtubule binding"/>
    <property type="evidence" value="ECO:0007669"/>
    <property type="project" value="InterPro"/>
</dbReference>
<dbReference type="EMBL" id="CAMPGE010024525">
    <property type="protein sequence ID" value="CAI2382357.1"/>
    <property type="molecule type" value="Genomic_DNA"/>
</dbReference>
<evidence type="ECO:0000256" key="2">
    <source>
        <dbReference type="ARBA" id="ARBA00022490"/>
    </source>
</evidence>
<evidence type="ECO:0000259" key="6">
    <source>
        <dbReference type="PROSITE" id="PS51460"/>
    </source>
</evidence>